<evidence type="ECO:0000256" key="1">
    <source>
        <dbReference type="SAM" id="SignalP"/>
    </source>
</evidence>
<protein>
    <submittedName>
        <fullName evidence="2">DUF885 domain-containing protein</fullName>
    </submittedName>
</protein>
<dbReference type="PANTHER" id="PTHR33361">
    <property type="entry name" value="GLR0591 PROTEIN"/>
    <property type="match status" value="1"/>
</dbReference>
<evidence type="ECO:0000313" key="2">
    <source>
        <dbReference type="EMBL" id="MFC3154374.1"/>
    </source>
</evidence>
<evidence type="ECO:0000313" key="3">
    <source>
        <dbReference type="Proteomes" id="UP001595548"/>
    </source>
</evidence>
<dbReference type="Pfam" id="PF05960">
    <property type="entry name" value="DUF885"/>
    <property type="match status" value="1"/>
</dbReference>
<dbReference type="PANTHER" id="PTHR33361:SF16">
    <property type="entry name" value="DUF885 DOMAIN-CONTAINING PROTEIN"/>
    <property type="match status" value="1"/>
</dbReference>
<feature type="chain" id="PRO_5045337157" evidence="1">
    <location>
        <begin position="22"/>
        <end position="600"/>
    </location>
</feature>
<reference evidence="3" key="1">
    <citation type="journal article" date="2019" name="Int. J. Syst. Evol. Microbiol.">
        <title>The Global Catalogue of Microorganisms (GCM) 10K type strain sequencing project: providing services to taxonomists for standard genome sequencing and annotation.</title>
        <authorList>
            <consortium name="The Broad Institute Genomics Platform"/>
            <consortium name="The Broad Institute Genome Sequencing Center for Infectious Disease"/>
            <person name="Wu L."/>
            <person name="Ma J."/>
        </authorList>
    </citation>
    <scope>NUCLEOTIDE SEQUENCE [LARGE SCALE GENOMIC DNA]</scope>
    <source>
        <strain evidence="3">KCTC 52141</strain>
    </source>
</reference>
<accession>A0ABV7HNS4</accession>
<dbReference type="RefSeq" id="WP_382414593.1">
    <property type="nucleotide sequence ID" value="NZ_AP031500.1"/>
</dbReference>
<dbReference type="InterPro" id="IPR010281">
    <property type="entry name" value="DUF885"/>
</dbReference>
<sequence length="600" mass="68315">MSLTKRVIISALLLLVSQLSAARTADQQALALFEQFFEEQVSLSPMYQTHLGRKTHYGEWDDISPAQSALYHRLNQDQLTRLNELDSSKLNADNQLSVELMRFELEQDINSYQWRDYNYPVNQMFGLHATVVSFLINSHQITNVDDATAYISRLQGVKPLLEQLSVNLKRRAQKGILAPAFVYPQVRSDIVNITTGKPFNQDASESSPLLADFTRKIDALEITPERRTQLLSDANQALLKSVQPGYQQLLTVWDKLAEQADTRDGVWKFPQGDAYYQFALANITTTDMSADEIHQLGLAEVARIHAEMEHIKKAVGFAGSLPEFYKKLQDDPELYYRDSDAGRAQYLKDTRVLIDTMRDRLPELFGHLPKADLRVKAVEPFREKSAGKAFYQSPAADGSRPGIYYVNLHDLSAMPRYQMEALAYHEALPGHHMQIAIAQELSDLPAFRRHGGYTAYTEGWGLYAEQVPKEIGLYADPYSDFGRLSFELWRAVRLVVDTGIHHLKWTREQAIDYFVANTPMIRDDARREVERYIVMPGQATSYKIGMNAILALRTQAQRELGDDFSLKAFHDQILGAGALPLSILERRIQRWIATRADEPQ</sequence>
<keyword evidence="1" id="KW-0732">Signal</keyword>
<name>A0ABV7HNS4_9GAMM</name>
<comment type="caution">
    <text evidence="2">The sequence shown here is derived from an EMBL/GenBank/DDBJ whole genome shotgun (WGS) entry which is preliminary data.</text>
</comment>
<gene>
    <name evidence="2" type="ORF">ACFOEB_04095</name>
</gene>
<keyword evidence="3" id="KW-1185">Reference proteome</keyword>
<organism evidence="2 3">
    <name type="scientific">Gilvimarinus japonicus</name>
    <dbReference type="NCBI Taxonomy" id="1796469"/>
    <lineage>
        <taxon>Bacteria</taxon>
        <taxon>Pseudomonadati</taxon>
        <taxon>Pseudomonadota</taxon>
        <taxon>Gammaproteobacteria</taxon>
        <taxon>Cellvibrionales</taxon>
        <taxon>Cellvibrionaceae</taxon>
        <taxon>Gilvimarinus</taxon>
    </lineage>
</organism>
<dbReference type="EMBL" id="JBHRTL010000004">
    <property type="protein sequence ID" value="MFC3154374.1"/>
    <property type="molecule type" value="Genomic_DNA"/>
</dbReference>
<dbReference type="Proteomes" id="UP001595548">
    <property type="component" value="Unassembled WGS sequence"/>
</dbReference>
<feature type="signal peptide" evidence="1">
    <location>
        <begin position="1"/>
        <end position="21"/>
    </location>
</feature>
<proteinExistence type="predicted"/>